<feature type="transmembrane region" description="Helical" evidence="1">
    <location>
        <begin position="20"/>
        <end position="38"/>
    </location>
</feature>
<evidence type="ECO:0000313" key="2">
    <source>
        <dbReference type="EMBL" id="KGN42393.1"/>
    </source>
</evidence>
<comment type="caution">
    <text evidence="2">The sequence shown here is derived from an EMBL/GenBank/DDBJ whole genome shotgun (WGS) entry which is preliminary data.</text>
</comment>
<name>A0A0A0JYZ7_9MICO</name>
<keyword evidence="1" id="KW-0812">Transmembrane</keyword>
<keyword evidence="3" id="KW-1185">Reference proteome</keyword>
<accession>A0A0A0JYZ7</accession>
<evidence type="ECO:0000256" key="1">
    <source>
        <dbReference type="SAM" id="Phobius"/>
    </source>
</evidence>
<feature type="transmembrane region" description="Helical" evidence="1">
    <location>
        <begin position="352"/>
        <end position="369"/>
    </location>
</feature>
<keyword evidence="1" id="KW-0472">Membrane</keyword>
<feature type="transmembrane region" description="Helical" evidence="1">
    <location>
        <begin position="50"/>
        <end position="71"/>
    </location>
</feature>
<feature type="transmembrane region" description="Helical" evidence="1">
    <location>
        <begin position="401"/>
        <end position="421"/>
    </location>
</feature>
<feature type="transmembrane region" description="Helical" evidence="1">
    <location>
        <begin position="117"/>
        <end position="134"/>
    </location>
</feature>
<dbReference type="AlphaFoldDB" id="A0A0A0JYZ7"/>
<feature type="transmembrane region" description="Helical" evidence="1">
    <location>
        <begin position="210"/>
        <end position="232"/>
    </location>
</feature>
<proteinExistence type="predicted"/>
<feature type="transmembrane region" description="Helical" evidence="1">
    <location>
        <begin position="375"/>
        <end position="394"/>
    </location>
</feature>
<dbReference type="Proteomes" id="UP000030013">
    <property type="component" value="Unassembled WGS sequence"/>
</dbReference>
<feature type="transmembrane region" description="Helical" evidence="1">
    <location>
        <begin position="146"/>
        <end position="165"/>
    </location>
</feature>
<sequence length="590" mass="61297">MPNQPRSAPIRHSLGAAAPWLVPGITATIGLIALLWSLPQGLDLTDEGYYLTEIAHPGDTTATALLFGWTWHSMYGVTGGSVVGLRLVAITVVTALSVALCLAVLRLQASEAPPARAAVACLAAVTAALAFVPLSVIPTTPSYNTLAWVSLAMAALGCALAWSHWRPVLGGALVGLAGFVAVTAKPTTALLLGLSVLATTPWRRMGRRPVVAAIVALVVPSVLLVLFVPGHLHGLVDIVSRGVDATVGHADLVRWDVYPRHWQVLLPLASAGLGGAAAGLLSQRRHPAAATVLGGVSVAAALVSLFVWWRRGTIADVDLMMPYGAVAGFGVLGLVAIGATRARARPGRTDVVVVRLAVLLASLPAAYAFGTNNNLWLWIGQVVVFWFLAIVLLVGTTGPVAAAAGALAAYVALVAAVITPLDPYRSGPLIDTEVTQVSLSGVTLRLPPDEARAVTELLAVGERLGVTRDTRVLDLTGLSPGVVWAWGAQPLASGWVLGGYVESLGAARTAIAPARCELPRALVLWEPGQRRAITDDVLAPWGVRVPDDYRAVATFPRISVPATLAEPNATVTTVTVLEPVSVSVPGCPQL</sequence>
<dbReference type="EMBL" id="AVPL01000005">
    <property type="protein sequence ID" value="KGN42393.1"/>
    <property type="molecule type" value="Genomic_DNA"/>
</dbReference>
<feature type="transmembrane region" description="Helical" evidence="1">
    <location>
        <begin position="262"/>
        <end position="281"/>
    </location>
</feature>
<feature type="transmembrane region" description="Helical" evidence="1">
    <location>
        <begin position="83"/>
        <end position="105"/>
    </location>
</feature>
<reference evidence="2 3" key="1">
    <citation type="submission" date="2013-08" db="EMBL/GenBank/DDBJ databases">
        <title>The genome sequence of Knoellia aerolata.</title>
        <authorList>
            <person name="Zhu W."/>
            <person name="Wang G."/>
        </authorList>
    </citation>
    <scope>NUCLEOTIDE SEQUENCE [LARGE SCALE GENOMIC DNA]</scope>
    <source>
        <strain evidence="2 3">DSM 18566</strain>
    </source>
</reference>
<organism evidence="2 3">
    <name type="scientific">Knoellia aerolata DSM 18566</name>
    <dbReference type="NCBI Taxonomy" id="1385519"/>
    <lineage>
        <taxon>Bacteria</taxon>
        <taxon>Bacillati</taxon>
        <taxon>Actinomycetota</taxon>
        <taxon>Actinomycetes</taxon>
        <taxon>Micrococcales</taxon>
        <taxon>Intrasporangiaceae</taxon>
        <taxon>Knoellia</taxon>
    </lineage>
</organism>
<feature type="transmembrane region" description="Helical" evidence="1">
    <location>
        <begin position="321"/>
        <end position="340"/>
    </location>
</feature>
<evidence type="ECO:0008006" key="4">
    <source>
        <dbReference type="Google" id="ProtNLM"/>
    </source>
</evidence>
<dbReference type="eggNOG" id="ENOG5032VWJ">
    <property type="taxonomic scope" value="Bacteria"/>
</dbReference>
<feature type="transmembrane region" description="Helical" evidence="1">
    <location>
        <begin position="288"/>
        <end position="309"/>
    </location>
</feature>
<protein>
    <recommendedName>
        <fullName evidence="4">Glycosyltransferase RgtA/B/C/D-like domain-containing protein</fullName>
    </recommendedName>
</protein>
<keyword evidence="1" id="KW-1133">Transmembrane helix</keyword>
<evidence type="ECO:0000313" key="3">
    <source>
        <dbReference type="Proteomes" id="UP000030013"/>
    </source>
</evidence>
<gene>
    <name evidence="2" type="ORF">N801_17175</name>
</gene>
<dbReference type="STRING" id="1385519.N801_17175"/>
<feature type="transmembrane region" description="Helical" evidence="1">
    <location>
        <begin position="171"/>
        <end position="198"/>
    </location>
</feature>